<dbReference type="SMART" id="SM00448">
    <property type="entry name" value="REC"/>
    <property type="match status" value="1"/>
</dbReference>
<gene>
    <name evidence="5" type="ORF">WIS52_13485</name>
</gene>
<dbReference type="PANTHER" id="PTHR37299">
    <property type="entry name" value="TRANSCRIPTIONAL REGULATOR-RELATED"/>
    <property type="match status" value="1"/>
</dbReference>
<protein>
    <submittedName>
        <fullName evidence="5">LytTR family DNA-binding domain-containing protein</fullName>
    </submittedName>
</protein>
<evidence type="ECO:0000259" key="3">
    <source>
        <dbReference type="PROSITE" id="PS50110"/>
    </source>
</evidence>
<evidence type="ECO:0000313" key="6">
    <source>
        <dbReference type="Proteomes" id="UP001494902"/>
    </source>
</evidence>
<feature type="modified residue" description="4-aspartylphosphate" evidence="1">
    <location>
        <position position="70"/>
    </location>
</feature>
<dbReference type="InterPro" id="IPR007492">
    <property type="entry name" value="LytTR_DNA-bd_dom"/>
</dbReference>
<reference evidence="5 6" key="1">
    <citation type="submission" date="2024-03" db="EMBL/GenBank/DDBJ databases">
        <title>Draft genome sequence of Pseudonocardia nematodicida JCM 31783.</title>
        <authorList>
            <person name="Butdee W."/>
            <person name="Duangmal K."/>
        </authorList>
    </citation>
    <scope>NUCLEOTIDE SEQUENCE [LARGE SCALE GENOMIC DNA]</scope>
    <source>
        <strain evidence="5 6">JCM 31783</strain>
    </source>
</reference>
<evidence type="ECO:0000313" key="5">
    <source>
        <dbReference type="EMBL" id="MEQ3551480.1"/>
    </source>
</evidence>
<dbReference type="PANTHER" id="PTHR37299:SF1">
    <property type="entry name" value="STAGE 0 SPORULATION PROTEIN A HOMOLOG"/>
    <property type="match status" value="1"/>
</dbReference>
<dbReference type="PROSITE" id="PS50110">
    <property type="entry name" value="RESPONSE_REGULATORY"/>
    <property type="match status" value="1"/>
</dbReference>
<name>A0ABV1KAH8_9PSEU</name>
<dbReference type="InterPro" id="IPR011006">
    <property type="entry name" value="CheY-like_superfamily"/>
</dbReference>
<evidence type="ECO:0000259" key="4">
    <source>
        <dbReference type="PROSITE" id="PS50930"/>
    </source>
</evidence>
<organism evidence="5 6">
    <name type="scientific">Pseudonocardia nematodicida</name>
    <dbReference type="NCBI Taxonomy" id="1206997"/>
    <lineage>
        <taxon>Bacteria</taxon>
        <taxon>Bacillati</taxon>
        <taxon>Actinomycetota</taxon>
        <taxon>Actinomycetes</taxon>
        <taxon>Pseudonocardiales</taxon>
        <taxon>Pseudonocardiaceae</taxon>
        <taxon>Pseudonocardia</taxon>
    </lineage>
</organism>
<dbReference type="Pfam" id="PF00072">
    <property type="entry name" value="Response_reg"/>
    <property type="match status" value="1"/>
</dbReference>
<dbReference type="GO" id="GO:0003677">
    <property type="term" value="F:DNA binding"/>
    <property type="evidence" value="ECO:0007669"/>
    <property type="project" value="UniProtKB-KW"/>
</dbReference>
<dbReference type="Proteomes" id="UP001494902">
    <property type="component" value="Unassembled WGS sequence"/>
</dbReference>
<feature type="region of interest" description="Disordered" evidence="2">
    <location>
        <begin position="270"/>
        <end position="289"/>
    </location>
</feature>
<dbReference type="EMBL" id="JBEDNQ010000005">
    <property type="protein sequence ID" value="MEQ3551480.1"/>
    <property type="molecule type" value="Genomic_DNA"/>
</dbReference>
<keyword evidence="6" id="KW-1185">Reference proteome</keyword>
<sequence>MTRGGGPVGGVTASGEQLRVLAVDDVAPALDEICALLADAPDVGTVARAGDAVEALRAIPAGAFDAVFLDITMPGMDGLELGGVLAAMADPPEIVFVTAFEEHAVAAYGLGAVDYLLKPVGADRLADALARVHRARAGRSAASAAPDEPPAGPEPGPPRVDELAVLPVELAGRTRYVRREDVRFAEAHGDYVRLHTPSGSHLVRIPLSRLEEHWAAHRFVRVHRSFLLLLPAVRELRSDAGGGLLAHTDAGDVPVSRRHARELREQLMAAATSGALGTADRPAPDRGPR</sequence>
<dbReference type="SUPFAM" id="SSF52172">
    <property type="entry name" value="CheY-like"/>
    <property type="match status" value="1"/>
</dbReference>
<evidence type="ECO:0000256" key="1">
    <source>
        <dbReference type="PROSITE-ProRule" id="PRU00169"/>
    </source>
</evidence>
<dbReference type="Gene3D" id="2.40.50.1020">
    <property type="entry name" value="LytTr DNA-binding domain"/>
    <property type="match status" value="1"/>
</dbReference>
<dbReference type="PROSITE" id="PS50930">
    <property type="entry name" value="HTH_LYTTR"/>
    <property type="match status" value="1"/>
</dbReference>
<dbReference type="Pfam" id="PF04397">
    <property type="entry name" value="LytTR"/>
    <property type="match status" value="1"/>
</dbReference>
<comment type="caution">
    <text evidence="5">The sequence shown here is derived from an EMBL/GenBank/DDBJ whole genome shotgun (WGS) entry which is preliminary data.</text>
</comment>
<proteinExistence type="predicted"/>
<accession>A0ABV1KAH8</accession>
<keyword evidence="5" id="KW-0238">DNA-binding</keyword>
<dbReference type="Gene3D" id="3.40.50.2300">
    <property type="match status" value="1"/>
</dbReference>
<feature type="domain" description="HTH LytTR-type" evidence="4">
    <location>
        <begin position="166"/>
        <end position="269"/>
    </location>
</feature>
<feature type="region of interest" description="Disordered" evidence="2">
    <location>
        <begin position="139"/>
        <end position="160"/>
    </location>
</feature>
<feature type="compositionally biased region" description="Pro residues" evidence="2">
    <location>
        <begin position="147"/>
        <end position="158"/>
    </location>
</feature>
<evidence type="ECO:0000256" key="2">
    <source>
        <dbReference type="SAM" id="MobiDB-lite"/>
    </source>
</evidence>
<dbReference type="InterPro" id="IPR046947">
    <property type="entry name" value="LytR-like"/>
</dbReference>
<dbReference type="RefSeq" id="WP_349298558.1">
    <property type="nucleotide sequence ID" value="NZ_JBEDNQ010000005.1"/>
</dbReference>
<dbReference type="InterPro" id="IPR001789">
    <property type="entry name" value="Sig_transdc_resp-reg_receiver"/>
</dbReference>
<dbReference type="SMART" id="SM00850">
    <property type="entry name" value="LytTR"/>
    <property type="match status" value="1"/>
</dbReference>
<keyword evidence="1" id="KW-0597">Phosphoprotein</keyword>
<feature type="domain" description="Response regulatory" evidence="3">
    <location>
        <begin position="19"/>
        <end position="133"/>
    </location>
</feature>